<keyword evidence="4" id="KW-0256">Endoplasmic reticulum</keyword>
<comment type="subcellular location">
    <subcellularLocation>
        <location evidence="4">Endoplasmic reticulum membrane</location>
        <topology evidence="4">Peripheral membrane protein</topology>
        <orientation evidence="4">Cytoplasmic side</orientation>
    </subcellularLocation>
</comment>
<reference evidence="6 7" key="1">
    <citation type="submission" date="2014-04" db="EMBL/GenBank/DDBJ databases">
        <authorList>
            <consortium name="DOE Joint Genome Institute"/>
            <person name="Kuo A."/>
            <person name="Kohler A."/>
            <person name="Nagy L.G."/>
            <person name="Floudas D."/>
            <person name="Copeland A."/>
            <person name="Barry K.W."/>
            <person name="Cichocki N."/>
            <person name="Veneault-Fourrey C."/>
            <person name="LaButti K."/>
            <person name="Lindquist E.A."/>
            <person name="Lipzen A."/>
            <person name="Lundell T."/>
            <person name="Morin E."/>
            <person name="Murat C."/>
            <person name="Sun H."/>
            <person name="Tunlid A."/>
            <person name="Henrissat B."/>
            <person name="Grigoriev I.V."/>
            <person name="Hibbett D.S."/>
            <person name="Martin F."/>
            <person name="Nordberg H.P."/>
            <person name="Cantor M.N."/>
            <person name="Hua S.X."/>
        </authorList>
    </citation>
    <scope>NUCLEOTIDE SEQUENCE [LARGE SCALE GENOMIC DNA]</scope>
    <source>
        <strain evidence="6 7">LaAM-08-1</strain>
    </source>
</reference>
<proteinExistence type="inferred from homology"/>
<comment type="subunit">
    <text evidence="4">Component of the ER membrane protein complex (EMC).</text>
</comment>
<dbReference type="GO" id="GO:0072546">
    <property type="term" value="C:EMC complex"/>
    <property type="evidence" value="ECO:0007669"/>
    <property type="project" value="UniProtKB-UniRule"/>
</dbReference>
<keyword evidence="1" id="KW-0677">Repeat</keyword>
<feature type="repeat" description="TPR" evidence="3">
    <location>
        <begin position="151"/>
        <end position="184"/>
    </location>
</feature>
<dbReference type="EMBL" id="KN838549">
    <property type="protein sequence ID" value="KIK07160.1"/>
    <property type="molecule type" value="Genomic_DNA"/>
</dbReference>
<evidence type="ECO:0000256" key="4">
    <source>
        <dbReference type="RuleBase" id="RU367091"/>
    </source>
</evidence>
<dbReference type="OrthoDB" id="124397at2759"/>
<sequence length="297" mass="32900">MSLSPTLFSALEKLGSYRTNNTRASQEIFESGSIILKSGSSTNLGEEGWAFLEQLALAALDVGRIDVADQCLRQLSDKFPESPRVDVLSGIRMEATEPPSTVLQFYDELLKADPANAAIWKRRISVLRRTGKIQDAVEELTQFLDTFYTDLEGWLELADIYTSCNQFTSALQSLSHALLLNAQNPFTYLQFAETAYTAGDIPLALKMFLVVIDMNESDIPDSSDRPPSGISIRAWWGTKLCTRHLVSNPSSRSSASDTPVPKKIKLIDELATERVLAAYHGEQGADARQLVSRWMSS</sequence>
<dbReference type="Pfam" id="PF22890">
    <property type="entry name" value="TPR_EMC2"/>
    <property type="match status" value="1"/>
</dbReference>
<dbReference type="HOGENOM" id="CLU_052388_1_2_1"/>
<protein>
    <recommendedName>
        <fullName evidence="4">ER membrane protein complex subunit 2</fullName>
    </recommendedName>
</protein>
<name>A0A0C9X4Q0_9AGAR</name>
<feature type="domain" description="EMC2 TPR-like" evidence="5">
    <location>
        <begin position="104"/>
        <end position="195"/>
    </location>
</feature>
<evidence type="ECO:0000259" key="5">
    <source>
        <dbReference type="Pfam" id="PF22890"/>
    </source>
</evidence>
<dbReference type="InterPro" id="IPR019734">
    <property type="entry name" value="TPR_rpt"/>
</dbReference>
<dbReference type="PROSITE" id="PS50005">
    <property type="entry name" value="TPR"/>
    <property type="match status" value="1"/>
</dbReference>
<dbReference type="STRING" id="1095629.A0A0C9X4Q0"/>
<reference evidence="7" key="2">
    <citation type="submission" date="2015-01" db="EMBL/GenBank/DDBJ databases">
        <title>Evolutionary Origins and Diversification of the Mycorrhizal Mutualists.</title>
        <authorList>
            <consortium name="DOE Joint Genome Institute"/>
            <consortium name="Mycorrhizal Genomics Consortium"/>
            <person name="Kohler A."/>
            <person name="Kuo A."/>
            <person name="Nagy L.G."/>
            <person name="Floudas D."/>
            <person name="Copeland A."/>
            <person name="Barry K.W."/>
            <person name="Cichocki N."/>
            <person name="Veneault-Fourrey C."/>
            <person name="LaButti K."/>
            <person name="Lindquist E.A."/>
            <person name="Lipzen A."/>
            <person name="Lundell T."/>
            <person name="Morin E."/>
            <person name="Murat C."/>
            <person name="Riley R."/>
            <person name="Ohm R."/>
            <person name="Sun H."/>
            <person name="Tunlid A."/>
            <person name="Henrissat B."/>
            <person name="Grigoriev I.V."/>
            <person name="Hibbett D.S."/>
            <person name="Martin F."/>
        </authorList>
    </citation>
    <scope>NUCLEOTIDE SEQUENCE [LARGE SCALE GENOMIC DNA]</scope>
    <source>
        <strain evidence="7">LaAM-08-1</strain>
    </source>
</reference>
<dbReference type="Gene3D" id="1.25.40.10">
    <property type="entry name" value="Tetratricopeptide repeat domain"/>
    <property type="match status" value="1"/>
</dbReference>
<evidence type="ECO:0000256" key="1">
    <source>
        <dbReference type="ARBA" id="ARBA00022737"/>
    </source>
</evidence>
<dbReference type="InterPro" id="IPR039856">
    <property type="entry name" value="EMC2-like"/>
</dbReference>
<keyword evidence="4" id="KW-0472">Membrane</keyword>
<evidence type="ECO:0000313" key="6">
    <source>
        <dbReference type="EMBL" id="KIK07160.1"/>
    </source>
</evidence>
<dbReference type="Proteomes" id="UP000054477">
    <property type="component" value="Unassembled WGS sequence"/>
</dbReference>
<gene>
    <name evidence="6" type="ORF">K443DRAFT_87921</name>
</gene>
<evidence type="ECO:0000256" key="2">
    <source>
        <dbReference type="ARBA" id="ARBA00022803"/>
    </source>
</evidence>
<dbReference type="AlphaFoldDB" id="A0A0C9X4Q0"/>
<organism evidence="6 7">
    <name type="scientific">Laccaria amethystina LaAM-08-1</name>
    <dbReference type="NCBI Taxonomy" id="1095629"/>
    <lineage>
        <taxon>Eukaryota</taxon>
        <taxon>Fungi</taxon>
        <taxon>Dikarya</taxon>
        <taxon>Basidiomycota</taxon>
        <taxon>Agaricomycotina</taxon>
        <taxon>Agaricomycetes</taxon>
        <taxon>Agaricomycetidae</taxon>
        <taxon>Agaricales</taxon>
        <taxon>Agaricineae</taxon>
        <taxon>Hydnangiaceae</taxon>
        <taxon>Laccaria</taxon>
    </lineage>
</organism>
<evidence type="ECO:0000256" key="3">
    <source>
        <dbReference type="PROSITE-ProRule" id="PRU00339"/>
    </source>
</evidence>
<keyword evidence="2 3" id="KW-0802">TPR repeat</keyword>
<comment type="function">
    <text evidence="4">Part of the endoplasmic reticulum membrane protein complex (EMC) that enables the energy-independent insertion into endoplasmic reticulum membranes of newly synthesized membrane proteins.</text>
</comment>
<keyword evidence="7" id="KW-1185">Reference proteome</keyword>
<dbReference type="SUPFAM" id="SSF48452">
    <property type="entry name" value="TPR-like"/>
    <property type="match status" value="1"/>
</dbReference>
<dbReference type="InterPro" id="IPR055217">
    <property type="entry name" value="TPR_EMC2"/>
</dbReference>
<evidence type="ECO:0000313" key="7">
    <source>
        <dbReference type="Proteomes" id="UP000054477"/>
    </source>
</evidence>
<comment type="similarity">
    <text evidence="4">Belongs to the EMC2 family.</text>
</comment>
<dbReference type="PANTHER" id="PTHR12760">
    <property type="entry name" value="TETRATRICOPEPTIDE REPEAT PROTEIN"/>
    <property type="match status" value="1"/>
</dbReference>
<dbReference type="InterPro" id="IPR011990">
    <property type="entry name" value="TPR-like_helical_dom_sf"/>
</dbReference>
<accession>A0A0C9X4Q0</accession>